<dbReference type="InterPro" id="IPR041191">
    <property type="entry name" value="pPIWI_RE_Y"/>
</dbReference>
<keyword evidence="4" id="KW-1185">Reference proteome</keyword>
<gene>
    <name evidence="3" type="ORF">SAMN05421837_113208</name>
</gene>
<evidence type="ECO:0000259" key="2">
    <source>
        <dbReference type="Pfam" id="PF18156"/>
    </source>
</evidence>
<evidence type="ECO:0000259" key="1">
    <source>
        <dbReference type="Pfam" id="PF18154"/>
    </source>
</evidence>
<dbReference type="Pfam" id="PF18154">
    <property type="entry name" value="pPIWI_RE_REase"/>
    <property type="match status" value="1"/>
</dbReference>
<evidence type="ECO:0000313" key="3">
    <source>
        <dbReference type="EMBL" id="SEF37378.1"/>
    </source>
</evidence>
<dbReference type="EMBL" id="FNUJ01000013">
    <property type="protein sequence ID" value="SEF37378.1"/>
    <property type="molecule type" value="Genomic_DNA"/>
</dbReference>
<name>A0A1H5RI43_9PSEU</name>
<sequence length="360" mass="39034">MAGDEDEQLLGAVASALLTLEELRDLTAFRMPYPAPVQGVLDRLALHCLRRGAHPSSSVPGLVRWGYERPLGAWPLVLPAAGYSPDDLLLDEDSGAPTALCHEIALCAEVPNPFLEVSRRMAAMAAFASERNRASTYRAMRDLLTTYQVLGNDRYNEVRFGARIGPLDDFLGEFFVPIGPGYDVGGEIHACAGCGGPLLATGENAWWCERDECRAAGVVVPGERWDHEDQVKVQGDRRHRQFVAGPGRVVRHFATALEQSGAAVECWPLTGPGELRVTVPEGRARTVKIVDWHNPALLGRAIAASVGGSGTDAVCWVVARYRTGADPAYLRVAEEHANSPMLFSEDGFLDLIRHEVTGDA</sequence>
<evidence type="ECO:0000313" key="4">
    <source>
        <dbReference type="Proteomes" id="UP000198878"/>
    </source>
</evidence>
<proteinExistence type="predicted"/>
<accession>A0A1H5RI43</accession>
<protein>
    <recommendedName>
        <fullName evidence="5">REase associating with pPIWI RE domain-containing protein</fullName>
    </recommendedName>
</protein>
<feature type="domain" description="REase associating with pPIWI RE" evidence="1">
    <location>
        <begin position="248"/>
        <end position="358"/>
    </location>
</feature>
<organism evidence="3 4">
    <name type="scientific">Amycolatopsis pretoriensis</name>
    <dbReference type="NCBI Taxonomy" id="218821"/>
    <lineage>
        <taxon>Bacteria</taxon>
        <taxon>Bacillati</taxon>
        <taxon>Actinomycetota</taxon>
        <taxon>Actinomycetes</taxon>
        <taxon>Pseudonocardiales</taxon>
        <taxon>Pseudonocardiaceae</taxon>
        <taxon>Amycolatopsis</taxon>
    </lineage>
</organism>
<dbReference type="OrthoDB" id="580959at2"/>
<dbReference type="InterPro" id="IPR040828">
    <property type="entry name" value="pPIWI_RE_REase"/>
</dbReference>
<dbReference type="Pfam" id="PF18156">
    <property type="entry name" value="pPIWI_RE_Y"/>
    <property type="match status" value="1"/>
</dbReference>
<reference evidence="4" key="1">
    <citation type="submission" date="2016-10" db="EMBL/GenBank/DDBJ databases">
        <authorList>
            <person name="Varghese N."/>
            <person name="Submissions S."/>
        </authorList>
    </citation>
    <scope>NUCLEOTIDE SEQUENCE [LARGE SCALE GENOMIC DNA]</scope>
    <source>
        <strain evidence="4">DSM 44654</strain>
    </source>
</reference>
<dbReference type="RefSeq" id="WP_086678207.1">
    <property type="nucleotide sequence ID" value="NZ_FNUJ01000013.1"/>
</dbReference>
<dbReference type="AlphaFoldDB" id="A0A1H5RI43"/>
<dbReference type="STRING" id="218821.SAMN05421837_113208"/>
<evidence type="ECO:0008006" key="5">
    <source>
        <dbReference type="Google" id="ProtNLM"/>
    </source>
</evidence>
<dbReference type="Proteomes" id="UP000198878">
    <property type="component" value="Unassembled WGS sequence"/>
</dbReference>
<feature type="domain" description="pPIWI-RE three-gene island" evidence="2">
    <location>
        <begin position="10"/>
        <end position="149"/>
    </location>
</feature>